<name>A0ABR2EKQ1_9ROSI</name>
<dbReference type="EMBL" id="JBBPBM010000013">
    <property type="protein sequence ID" value="KAK8561241.1"/>
    <property type="molecule type" value="Genomic_DNA"/>
</dbReference>
<protein>
    <submittedName>
        <fullName evidence="1">Uncharacterized protein</fullName>
    </submittedName>
</protein>
<evidence type="ECO:0000313" key="1">
    <source>
        <dbReference type="EMBL" id="KAK8561241.1"/>
    </source>
</evidence>
<keyword evidence="2" id="KW-1185">Reference proteome</keyword>
<sequence length="265" mass="30339">MLWLIHWPTTNFELEGGDLVSCTVVSIHLGIRKFGVTYESEVNIAYQHSFTHSFPGDEDATRNNKMDLTKDLLSLASYENVKVQVLYDYGIITAFHPMPFEHYGRYFGHHSGQAEVSISVPPNSGRKTSCLLNSTIVLSANDDRTFEFLPWLEVVNETKGTKWTYSKHFMGIPETKNTIYWVVCWNFKGGELEAGDRISLRVVSDLCVLEFGVDLVYDHELDDRPNSFHLLPGMSKCCNYLLGTFIYILATTRTSLYRMQCLDKY</sequence>
<reference evidence="1 2" key="1">
    <citation type="journal article" date="2024" name="G3 (Bethesda)">
        <title>Genome assembly of Hibiscus sabdariffa L. provides insights into metabolisms of medicinal natural products.</title>
        <authorList>
            <person name="Kim T."/>
        </authorList>
    </citation>
    <scope>NUCLEOTIDE SEQUENCE [LARGE SCALE GENOMIC DNA]</scope>
    <source>
        <strain evidence="1">TK-2024</strain>
        <tissue evidence="1">Old leaves</tissue>
    </source>
</reference>
<organism evidence="1 2">
    <name type="scientific">Hibiscus sabdariffa</name>
    <name type="common">roselle</name>
    <dbReference type="NCBI Taxonomy" id="183260"/>
    <lineage>
        <taxon>Eukaryota</taxon>
        <taxon>Viridiplantae</taxon>
        <taxon>Streptophyta</taxon>
        <taxon>Embryophyta</taxon>
        <taxon>Tracheophyta</taxon>
        <taxon>Spermatophyta</taxon>
        <taxon>Magnoliopsida</taxon>
        <taxon>eudicotyledons</taxon>
        <taxon>Gunneridae</taxon>
        <taxon>Pentapetalae</taxon>
        <taxon>rosids</taxon>
        <taxon>malvids</taxon>
        <taxon>Malvales</taxon>
        <taxon>Malvaceae</taxon>
        <taxon>Malvoideae</taxon>
        <taxon>Hibiscus</taxon>
    </lineage>
</organism>
<comment type="caution">
    <text evidence="1">The sequence shown here is derived from an EMBL/GenBank/DDBJ whole genome shotgun (WGS) entry which is preliminary data.</text>
</comment>
<accession>A0ABR2EKQ1</accession>
<evidence type="ECO:0000313" key="2">
    <source>
        <dbReference type="Proteomes" id="UP001472677"/>
    </source>
</evidence>
<proteinExistence type="predicted"/>
<gene>
    <name evidence="1" type="ORF">V6N12_048315</name>
</gene>
<dbReference type="Proteomes" id="UP001472677">
    <property type="component" value="Unassembled WGS sequence"/>
</dbReference>